<organism evidence="1 2">
    <name type="scientific">Melastoma candidum</name>
    <dbReference type="NCBI Taxonomy" id="119954"/>
    <lineage>
        <taxon>Eukaryota</taxon>
        <taxon>Viridiplantae</taxon>
        <taxon>Streptophyta</taxon>
        <taxon>Embryophyta</taxon>
        <taxon>Tracheophyta</taxon>
        <taxon>Spermatophyta</taxon>
        <taxon>Magnoliopsida</taxon>
        <taxon>eudicotyledons</taxon>
        <taxon>Gunneridae</taxon>
        <taxon>Pentapetalae</taxon>
        <taxon>rosids</taxon>
        <taxon>malvids</taxon>
        <taxon>Myrtales</taxon>
        <taxon>Melastomataceae</taxon>
        <taxon>Melastomatoideae</taxon>
        <taxon>Melastomateae</taxon>
        <taxon>Melastoma</taxon>
    </lineage>
</organism>
<protein>
    <submittedName>
        <fullName evidence="1">Uncharacterized protein</fullName>
    </submittedName>
</protein>
<proteinExistence type="predicted"/>
<dbReference type="EMBL" id="CM042891">
    <property type="protein sequence ID" value="KAI4303277.1"/>
    <property type="molecule type" value="Genomic_DNA"/>
</dbReference>
<reference evidence="2" key="1">
    <citation type="journal article" date="2023" name="Front. Plant Sci.">
        <title>Chromosomal-level genome assembly of Melastoma candidum provides insights into trichome evolution.</title>
        <authorList>
            <person name="Zhong Y."/>
            <person name="Wu W."/>
            <person name="Sun C."/>
            <person name="Zou P."/>
            <person name="Liu Y."/>
            <person name="Dai S."/>
            <person name="Zhou R."/>
        </authorList>
    </citation>
    <scope>NUCLEOTIDE SEQUENCE [LARGE SCALE GENOMIC DNA]</scope>
</reference>
<keyword evidence="2" id="KW-1185">Reference proteome</keyword>
<accession>A0ACB9L1N7</accession>
<gene>
    <name evidence="1" type="ORF">MLD38_038927</name>
</gene>
<name>A0ACB9L1N7_9MYRT</name>
<evidence type="ECO:0000313" key="2">
    <source>
        <dbReference type="Proteomes" id="UP001057402"/>
    </source>
</evidence>
<comment type="caution">
    <text evidence="1">The sequence shown here is derived from an EMBL/GenBank/DDBJ whole genome shotgun (WGS) entry which is preliminary data.</text>
</comment>
<dbReference type="Proteomes" id="UP001057402">
    <property type="component" value="Chromosome 12"/>
</dbReference>
<evidence type="ECO:0000313" key="1">
    <source>
        <dbReference type="EMBL" id="KAI4303277.1"/>
    </source>
</evidence>
<sequence>MAVCTLNPTTHGLHKLYSHRSSFKIRMSILNNNESSTRKHLSNLDRLLQTPPPPSRVDKAIETPCVIQNPKTQDTVTGKNGIISSRKKKKGIFEGLNLSSVWSELKATAEEVSPRHFKRLQRLLSKTNEYSPRNHLGSRWREYHGSNNWEGLLDPLDENLRREVVRYGEMIQAAYQTFNSDPAMPTDELPAPRHVTLPDRSYKVTRSLYATSSVGLPKWVDEVAPDLGWMTQRSSWIGYVAVCDDPREIARMGRRDIVIALRGTATCLEWAENFRAKLVEIEDDAEKQDNNGNADRDDSKGQGKAKVECGFRSLYRTPGAHVPSLAESVVEEVRRLVELYKGEALSITVTGHSLGAALSLLVTDELSTSIPDAPPIAVFSFGGPRVGNRAFANRVNAKNIKVLRIVNDQDVITRVPGVFLGEEVEQKLRKARLEGMPWDYEHVGAELRLDMRTSPYLKPNADVACCHDLEAYLHLVDGFSGSDSPFRENAKRSLWKLVNEQRSNVKKLYKSKAKALTLNLERERIVGPPMITCLPSPS</sequence>